<name>A0ABQ2A8L3_9BACL</name>
<dbReference type="Proteomes" id="UP000605427">
    <property type="component" value="Unassembled WGS sequence"/>
</dbReference>
<dbReference type="EMBL" id="BMDD01000008">
    <property type="protein sequence ID" value="GGH86771.1"/>
    <property type="molecule type" value="Genomic_DNA"/>
</dbReference>
<evidence type="ECO:0000256" key="1">
    <source>
        <dbReference type="ARBA" id="ARBA00022679"/>
    </source>
</evidence>
<evidence type="ECO:0000259" key="3">
    <source>
        <dbReference type="SMART" id="SM00563"/>
    </source>
</evidence>
<dbReference type="InterPro" id="IPR002123">
    <property type="entry name" value="Plipid/glycerol_acylTrfase"/>
</dbReference>
<sequence>MISAEKAPAFRALFDFYNRRYLLPRAFRSVGLYGTLDAGIEPERPVLYIANHSSWWDGLLLYHLWRRSGEHNHYVMMDEAQLSEYRFFRKLGAYSVDKSAAGASRASLRYTERLLGEGARVWLFPQGDIRHLESRPLELRRGAAHLLRRVPHTAVVPVTFYYTSGLHSKPEVSLMVGQPLIEDWAGSEGAATTLLLHGRLTEQLDRHRGYAIAAVNDPSRAKLPDRELLRAGLSVNEKYERFRKKRRPAH</sequence>
<dbReference type="PANTHER" id="PTHR10434">
    <property type="entry name" value="1-ACYL-SN-GLYCEROL-3-PHOSPHATE ACYLTRANSFERASE"/>
    <property type="match status" value="1"/>
</dbReference>
<dbReference type="SUPFAM" id="SSF69593">
    <property type="entry name" value="Glycerol-3-phosphate (1)-acyltransferase"/>
    <property type="match status" value="1"/>
</dbReference>
<evidence type="ECO:0000313" key="4">
    <source>
        <dbReference type="EMBL" id="GGH86771.1"/>
    </source>
</evidence>
<proteinExistence type="predicted"/>
<dbReference type="CDD" id="cd06551">
    <property type="entry name" value="LPLAT"/>
    <property type="match status" value="1"/>
</dbReference>
<dbReference type="RefSeq" id="WP_172247718.1">
    <property type="nucleotide sequence ID" value="NZ_BMDD01000008.1"/>
</dbReference>
<evidence type="ECO:0000256" key="2">
    <source>
        <dbReference type="ARBA" id="ARBA00023315"/>
    </source>
</evidence>
<evidence type="ECO:0000313" key="5">
    <source>
        <dbReference type="Proteomes" id="UP000605427"/>
    </source>
</evidence>
<gene>
    <name evidence="4" type="ORF">GCM10007362_47320</name>
</gene>
<feature type="domain" description="Phospholipid/glycerol acyltransferase" evidence="3">
    <location>
        <begin position="46"/>
        <end position="163"/>
    </location>
</feature>
<keyword evidence="2 4" id="KW-0012">Acyltransferase</keyword>
<dbReference type="Pfam" id="PF01553">
    <property type="entry name" value="Acyltransferase"/>
    <property type="match status" value="1"/>
</dbReference>
<organism evidence="4 5">
    <name type="scientific">Saccharibacillus endophyticus</name>
    <dbReference type="NCBI Taxonomy" id="2060666"/>
    <lineage>
        <taxon>Bacteria</taxon>
        <taxon>Bacillati</taxon>
        <taxon>Bacillota</taxon>
        <taxon>Bacilli</taxon>
        <taxon>Bacillales</taxon>
        <taxon>Paenibacillaceae</taxon>
        <taxon>Saccharibacillus</taxon>
    </lineage>
</organism>
<dbReference type="SMART" id="SM00563">
    <property type="entry name" value="PlsC"/>
    <property type="match status" value="1"/>
</dbReference>
<dbReference type="GO" id="GO:0016746">
    <property type="term" value="F:acyltransferase activity"/>
    <property type="evidence" value="ECO:0007669"/>
    <property type="project" value="UniProtKB-KW"/>
</dbReference>
<dbReference type="PANTHER" id="PTHR10434:SF11">
    <property type="entry name" value="1-ACYL-SN-GLYCEROL-3-PHOSPHATE ACYLTRANSFERASE"/>
    <property type="match status" value="1"/>
</dbReference>
<comment type="caution">
    <text evidence="4">The sequence shown here is derived from an EMBL/GenBank/DDBJ whole genome shotgun (WGS) entry which is preliminary data.</text>
</comment>
<reference evidence="5" key="1">
    <citation type="journal article" date="2019" name="Int. J. Syst. Evol. Microbiol.">
        <title>The Global Catalogue of Microorganisms (GCM) 10K type strain sequencing project: providing services to taxonomists for standard genome sequencing and annotation.</title>
        <authorList>
            <consortium name="The Broad Institute Genomics Platform"/>
            <consortium name="The Broad Institute Genome Sequencing Center for Infectious Disease"/>
            <person name="Wu L."/>
            <person name="Ma J."/>
        </authorList>
    </citation>
    <scope>NUCLEOTIDE SEQUENCE [LARGE SCALE GENOMIC DNA]</scope>
    <source>
        <strain evidence="5">CCM 8702</strain>
    </source>
</reference>
<protein>
    <submittedName>
        <fullName evidence="4">Glycerol acyltransferase</fullName>
    </submittedName>
</protein>
<keyword evidence="5" id="KW-1185">Reference proteome</keyword>
<keyword evidence="1" id="KW-0808">Transferase</keyword>
<accession>A0ABQ2A8L3</accession>